<accession>A0A8J7E1D9</accession>
<evidence type="ECO:0000313" key="2">
    <source>
        <dbReference type="Proteomes" id="UP000654482"/>
    </source>
</evidence>
<organism evidence="1 2">
    <name type="scientific">Lusitaniella coriacea LEGE 07157</name>
    <dbReference type="NCBI Taxonomy" id="945747"/>
    <lineage>
        <taxon>Bacteria</taxon>
        <taxon>Bacillati</taxon>
        <taxon>Cyanobacteriota</taxon>
        <taxon>Cyanophyceae</taxon>
        <taxon>Spirulinales</taxon>
        <taxon>Lusitaniellaceae</taxon>
        <taxon>Lusitaniella</taxon>
    </lineage>
</organism>
<dbReference type="RefSeq" id="WP_194031542.1">
    <property type="nucleotide sequence ID" value="NZ_JADEWZ010000047.1"/>
</dbReference>
<reference evidence="1" key="1">
    <citation type="submission" date="2020-10" db="EMBL/GenBank/DDBJ databases">
        <authorList>
            <person name="Castelo-Branco R."/>
            <person name="Eusebio N."/>
            <person name="Adriana R."/>
            <person name="Vieira A."/>
            <person name="Brugerolle De Fraissinette N."/>
            <person name="Rezende De Castro R."/>
            <person name="Schneider M.P."/>
            <person name="Vasconcelos V."/>
            <person name="Leao P.N."/>
        </authorList>
    </citation>
    <scope>NUCLEOTIDE SEQUENCE</scope>
    <source>
        <strain evidence="1">LEGE 07157</strain>
    </source>
</reference>
<evidence type="ECO:0000313" key="1">
    <source>
        <dbReference type="EMBL" id="MBE9118458.1"/>
    </source>
</evidence>
<keyword evidence="2" id="KW-1185">Reference proteome</keyword>
<dbReference type="EMBL" id="JADEWZ010000047">
    <property type="protein sequence ID" value="MBE9118458.1"/>
    <property type="molecule type" value="Genomic_DNA"/>
</dbReference>
<sequence length="123" mass="13607">MMKTDTKKTNAKPKTGLKIALGLGVSLFAALVVSMAVTNPNEEAYADYVFTRLCEQGDLPEQFAARVERFCQNAIASDPATSIKALVKKNTERQNSIFWSVYTTKVLGRNFTTIGIFGKFITF</sequence>
<proteinExistence type="predicted"/>
<dbReference type="InterPro" id="IPR025578">
    <property type="entry name" value="DUF4359"/>
</dbReference>
<name>A0A8J7E1D9_9CYAN</name>
<protein>
    <submittedName>
        <fullName evidence="1">DUF4359 domain-containing protein</fullName>
    </submittedName>
</protein>
<dbReference type="AlphaFoldDB" id="A0A8J7E1D9"/>
<dbReference type="Proteomes" id="UP000654482">
    <property type="component" value="Unassembled WGS sequence"/>
</dbReference>
<comment type="caution">
    <text evidence="1">The sequence shown here is derived from an EMBL/GenBank/DDBJ whole genome shotgun (WGS) entry which is preliminary data.</text>
</comment>
<dbReference type="Pfam" id="PF14271">
    <property type="entry name" value="DUF4359"/>
    <property type="match status" value="1"/>
</dbReference>
<gene>
    <name evidence="1" type="ORF">IQ249_21435</name>
</gene>